<sequence length="318" mass="37378">MSTAQKIDKKTKMVLVLMLNSGENEYQSSLKSLDRQTYKHIDRVVFSDLSNKEAHDTLYSYIMDNSHKYDLFVKLDADMVLINNMVLENIVQFFESNPNVDQANFSVHDVMSDWNIMGLLAFTGRARWEINDEKLFVDHTPKIPGKRLLIWGKPSPVALHCPDPHLFEAFHYGAHRALKAIQKGRQSKKWIQSAIQWHLLARVWRNYVKFKDKKRGMMMAGAFSVWSGEVDLEANEYSNKSLKDVFRKYTRLKNNQMHALFKRKWEKVIRFNDFLYILLWPKIVEYKIRCRISVIMNNFCQVPLSLHTLSTSVKLLDL</sequence>
<gene>
    <name evidence="1" type="ORF">COX03_02290</name>
</gene>
<dbReference type="Proteomes" id="UP000229847">
    <property type="component" value="Unassembled WGS sequence"/>
</dbReference>
<reference evidence="1 2" key="1">
    <citation type="submission" date="2017-09" db="EMBL/GenBank/DDBJ databases">
        <title>Depth-based differentiation of microbial function through sediment-hosted aquifers and enrichment of novel symbionts in the deep terrestrial subsurface.</title>
        <authorList>
            <person name="Probst A.J."/>
            <person name="Ladd B."/>
            <person name="Jarett J.K."/>
            <person name="Geller-Mcgrath D.E."/>
            <person name="Sieber C.M."/>
            <person name="Emerson J.B."/>
            <person name="Anantharaman K."/>
            <person name="Thomas B.C."/>
            <person name="Malmstrom R."/>
            <person name="Stieglmeier M."/>
            <person name="Klingl A."/>
            <person name="Woyke T."/>
            <person name="Ryan C.M."/>
            <person name="Banfield J.F."/>
        </authorList>
    </citation>
    <scope>NUCLEOTIDE SEQUENCE [LARGE SCALE GENOMIC DNA]</scope>
    <source>
        <strain evidence="1">CG22_combo_CG10-13_8_21_14_all_39_10</strain>
    </source>
</reference>
<proteinExistence type="predicted"/>
<dbReference type="EMBL" id="PCSW01000069">
    <property type="protein sequence ID" value="PIP57585.1"/>
    <property type="molecule type" value="Genomic_DNA"/>
</dbReference>
<evidence type="ECO:0000313" key="2">
    <source>
        <dbReference type="Proteomes" id="UP000229847"/>
    </source>
</evidence>
<name>A0A2H0BIT7_9BACT</name>
<dbReference type="AlphaFoldDB" id="A0A2H0BIT7"/>
<protein>
    <recommendedName>
        <fullName evidence="3">Glycosyltransferase 2-like domain-containing protein</fullName>
    </recommendedName>
</protein>
<organism evidence="1 2">
    <name type="scientific">Candidatus Woesebacteria bacterium CG22_combo_CG10-13_8_21_14_all_39_10</name>
    <dbReference type="NCBI Taxonomy" id="1975059"/>
    <lineage>
        <taxon>Bacteria</taxon>
        <taxon>Candidatus Woeseibacteriota</taxon>
    </lineage>
</organism>
<evidence type="ECO:0008006" key="3">
    <source>
        <dbReference type="Google" id="ProtNLM"/>
    </source>
</evidence>
<comment type="caution">
    <text evidence="1">The sequence shown here is derived from an EMBL/GenBank/DDBJ whole genome shotgun (WGS) entry which is preliminary data.</text>
</comment>
<evidence type="ECO:0000313" key="1">
    <source>
        <dbReference type="EMBL" id="PIP57585.1"/>
    </source>
</evidence>
<accession>A0A2H0BIT7</accession>